<dbReference type="PANTHER" id="PTHR30086">
    <property type="entry name" value="ARGININE EXPORTER PROTEIN ARGO"/>
    <property type="match status" value="1"/>
</dbReference>
<evidence type="ECO:0000256" key="5">
    <source>
        <dbReference type="ARBA" id="ARBA00023136"/>
    </source>
</evidence>
<feature type="transmembrane region" description="Helical" evidence="6">
    <location>
        <begin position="178"/>
        <end position="197"/>
    </location>
</feature>
<feature type="transmembrane region" description="Helical" evidence="6">
    <location>
        <begin position="72"/>
        <end position="90"/>
    </location>
</feature>
<keyword evidence="8" id="KW-1185">Reference proteome</keyword>
<dbReference type="Proteomes" id="UP001055153">
    <property type="component" value="Unassembled WGS sequence"/>
</dbReference>
<evidence type="ECO:0000256" key="6">
    <source>
        <dbReference type="SAM" id="Phobius"/>
    </source>
</evidence>
<evidence type="ECO:0000256" key="3">
    <source>
        <dbReference type="ARBA" id="ARBA00022692"/>
    </source>
</evidence>
<dbReference type="Pfam" id="PF01810">
    <property type="entry name" value="LysE"/>
    <property type="match status" value="1"/>
</dbReference>
<evidence type="ECO:0000256" key="2">
    <source>
        <dbReference type="ARBA" id="ARBA00022475"/>
    </source>
</evidence>
<accession>A0ABQ4SKM2</accession>
<comment type="subcellular location">
    <subcellularLocation>
        <location evidence="1">Cell membrane</location>
        <topology evidence="1">Multi-pass membrane protein</topology>
    </subcellularLocation>
</comment>
<keyword evidence="5 6" id="KW-0472">Membrane</keyword>
<comment type="caution">
    <text evidence="7">The sequence shown here is derived from an EMBL/GenBank/DDBJ whole genome shotgun (WGS) entry which is preliminary data.</text>
</comment>
<dbReference type="EMBL" id="BPQQ01000067">
    <property type="protein sequence ID" value="GJE03040.1"/>
    <property type="molecule type" value="Genomic_DNA"/>
</dbReference>
<name>A0ABQ4SKM2_9HYPH</name>
<dbReference type="InterPro" id="IPR001123">
    <property type="entry name" value="LeuE-type"/>
</dbReference>
<dbReference type="PANTHER" id="PTHR30086:SF20">
    <property type="entry name" value="ARGININE EXPORTER PROTEIN ARGO-RELATED"/>
    <property type="match status" value="1"/>
</dbReference>
<gene>
    <name evidence="7" type="primary">eamB</name>
    <name evidence="7" type="ORF">GMJLKIPL_4991</name>
</gene>
<dbReference type="RefSeq" id="WP_238240390.1">
    <property type="nucleotide sequence ID" value="NZ_BPQQ01000067.1"/>
</dbReference>
<keyword evidence="3 6" id="KW-0812">Transmembrane</keyword>
<proteinExistence type="predicted"/>
<keyword evidence="4 6" id="KW-1133">Transmembrane helix</keyword>
<evidence type="ECO:0000313" key="7">
    <source>
        <dbReference type="EMBL" id="GJE03040.1"/>
    </source>
</evidence>
<evidence type="ECO:0000256" key="4">
    <source>
        <dbReference type="ARBA" id="ARBA00022989"/>
    </source>
</evidence>
<evidence type="ECO:0000313" key="8">
    <source>
        <dbReference type="Proteomes" id="UP001055153"/>
    </source>
</evidence>
<sequence length="198" mass="20258">MWALAAAVIPFAVSTSVSPGPNNVMLAASGANFGFARTLPHMLGVALGFPLLLVAVGLGLGGVFAAVPALHLVLKVAGAAYLLYLAWRIASADGKAGPAERPARPLSFWQAAAFQWANAKAWIMALGAATTYTTPQGDAVAEIVVIAAVFGLVSVPTVALWAGLGVGIGRVLERSPRALRAFNVAMGLLLALSVVQVF</sequence>
<keyword evidence="2" id="KW-1003">Cell membrane</keyword>
<reference evidence="7" key="2">
    <citation type="submission" date="2021-08" db="EMBL/GenBank/DDBJ databases">
        <authorList>
            <person name="Tani A."/>
            <person name="Ola A."/>
            <person name="Ogura Y."/>
            <person name="Katsura K."/>
            <person name="Hayashi T."/>
        </authorList>
    </citation>
    <scope>NUCLEOTIDE SEQUENCE</scope>
    <source>
        <strain evidence="7">DSM 17168</strain>
    </source>
</reference>
<protein>
    <submittedName>
        <fullName evidence="7">Cysteine/O-acetylserine efflux protein</fullName>
    </submittedName>
</protein>
<organism evidence="7 8">
    <name type="scientific">Methylobacterium isbiliense</name>
    <dbReference type="NCBI Taxonomy" id="315478"/>
    <lineage>
        <taxon>Bacteria</taxon>
        <taxon>Pseudomonadati</taxon>
        <taxon>Pseudomonadota</taxon>
        <taxon>Alphaproteobacteria</taxon>
        <taxon>Hyphomicrobiales</taxon>
        <taxon>Methylobacteriaceae</taxon>
        <taxon>Methylobacterium</taxon>
    </lineage>
</organism>
<evidence type="ECO:0000256" key="1">
    <source>
        <dbReference type="ARBA" id="ARBA00004651"/>
    </source>
</evidence>
<feature type="transmembrane region" description="Helical" evidence="6">
    <location>
        <begin position="43"/>
        <end position="65"/>
    </location>
</feature>
<reference evidence="7" key="1">
    <citation type="journal article" date="2021" name="Front. Microbiol.">
        <title>Comprehensive Comparative Genomics and Phenotyping of Methylobacterium Species.</title>
        <authorList>
            <person name="Alessa O."/>
            <person name="Ogura Y."/>
            <person name="Fujitani Y."/>
            <person name="Takami H."/>
            <person name="Hayashi T."/>
            <person name="Sahin N."/>
            <person name="Tani A."/>
        </authorList>
    </citation>
    <scope>NUCLEOTIDE SEQUENCE</scope>
    <source>
        <strain evidence="7">DSM 17168</strain>
    </source>
</reference>
<feature type="transmembrane region" description="Helical" evidence="6">
    <location>
        <begin position="143"/>
        <end position="166"/>
    </location>
</feature>